<dbReference type="InterPro" id="IPR006553">
    <property type="entry name" value="Leu-rich_rpt_Cys-con_subtyp"/>
</dbReference>
<gene>
    <name evidence="2" type="ORF">VitviT2T_010974</name>
</gene>
<dbReference type="PANTHER" id="PTHR13318">
    <property type="entry name" value="PARTNER OF PAIRED, ISOFORM B-RELATED"/>
    <property type="match status" value="1"/>
</dbReference>
<dbReference type="InterPro" id="IPR001810">
    <property type="entry name" value="F-box_dom"/>
</dbReference>
<dbReference type="SUPFAM" id="SSF81383">
    <property type="entry name" value="F-box domain"/>
    <property type="match status" value="1"/>
</dbReference>
<dbReference type="SMART" id="SM00367">
    <property type="entry name" value="LRR_CC"/>
    <property type="match status" value="9"/>
</dbReference>
<dbReference type="InterPro" id="IPR001611">
    <property type="entry name" value="Leu-rich_rpt"/>
</dbReference>
<evidence type="ECO:0000259" key="1">
    <source>
        <dbReference type="PROSITE" id="PS50181"/>
    </source>
</evidence>
<dbReference type="InterPro" id="IPR036047">
    <property type="entry name" value="F-box-like_dom_sf"/>
</dbReference>
<sequence>MGQSHSSSSAGAAPAPPAIPMGPVVPTSLLAPAMSSAPGMYLRESNSSLRSTARSPLYISMPETDDCVESSEVDGPDYTSDLPDDILACIFQFLSTGDRKRCSLVCQRWLLVEGRSRHRLSLNAQSEIIPLIPCIFFRFDSVSKLTLKCDRRSISISDDALILISNLSKNLTRLKLRGCRELTDVGMAALAKNCKGLKKLSCGSCTFGTKGINAVLDHCSALEELSVKRLRGMNDRGVAEPIGPGVAASSLKSLCLKELYNGQCFERLVVASKKLRTLKLFGCFGDWDRFLETVTDGNSNLVEIHLERLQVTDMGLSAISKCLNLEILHILRTPECTNLGLVSVAGNCKLLRKLHIDGWRTNRIGDEGLIAVAKQCTNLQELVLIGVNPTSSSITAVASNCQKLERLALCGSQTIGDKEISSIAAKCTALRKLCIKGCPISDHGMEALAWGCPNLVKVKVKKCPGVTCEAVDSLRARREALIVNLDAVAVETLDASTSDGGAQEDGQEPPPMVSQVTVVDGPSGSNGLSALFKSKFGHFAGRNLVACAFGRWSNSRGSSADGK</sequence>
<organism evidence="2 3">
    <name type="scientific">Vitis vinifera</name>
    <name type="common">Grape</name>
    <dbReference type="NCBI Taxonomy" id="29760"/>
    <lineage>
        <taxon>Eukaryota</taxon>
        <taxon>Viridiplantae</taxon>
        <taxon>Streptophyta</taxon>
        <taxon>Embryophyta</taxon>
        <taxon>Tracheophyta</taxon>
        <taxon>Spermatophyta</taxon>
        <taxon>Magnoliopsida</taxon>
        <taxon>eudicotyledons</taxon>
        <taxon>Gunneridae</taxon>
        <taxon>Pentapetalae</taxon>
        <taxon>rosids</taxon>
        <taxon>Vitales</taxon>
        <taxon>Vitaceae</taxon>
        <taxon>Viteae</taxon>
        <taxon>Vitis</taxon>
    </lineage>
</organism>
<evidence type="ECO:0000313" key="3">
    <source>
        <dbReference type="Proteomes" id="UP001227230"/>
    </source>
</evidence>
<dbReference type="Pfam" id="PF25372">
    <property type="entry name" value="DUF7885"/>
    <property type="match status" value="1"/>
</dbReference>
<feature type="domain" description="F-box" evidence="1">
    <location>
        <begin position="76"/>
        <end position="122"/>
    </location>
</feature>
<dbReference type="SMART" id="SM00256">
    <property type="entry name" value="FBOX"/>
    <property type="match status" value="1"/>
</dbReference>
<dbReference type="PANTHER" id="PTHR13318:SF92">
    <property type="entry name" value="F-BOX_LRR-REPEAT PROTEIN 8-RELATED"/>
    <property type="match status" value="1"/>
</dbReference>
<accession>A0ABY9CAF4</accession>
<reference evidence="2 3" key="1">
    <citation type="journal article" date="2023" name="Hortic Res">
        <title>The complete reference genome for grapevine (Vitis vinifera L.) genetics and breeding.</title>
        <authorList>
            <person name="Shi X."/>
            <person name="Cao S."/>
            <person name="Wang X."/>
            <person name="Huang S."/>
            <person name="Wang Y."/>
            <person name="Liu Z."/>
            <person name="Liu W."/>
            <person name="Leng X."/>
            <person name="Peng Y."/>
            <person name="Wang N."/>
            <person name="Wang Y."/>
            <person name="Ma Z."/>
            <person name="Xu X."/>
            <person name="Zhang F."/>
            <person name="Xue H."/>
            <person name="Zhong H."/>
            <person name="Wang Y."/>
            <person name="Zhang K."/>
            <person name="Velt A."/>
            <person name="Avia K."/>
            <person name="Holtgrawe D."/>
            <person name="Grimplet J."/>
            <person name="Matus J.T."/>
            <person name="Ware D."/>
            <person name="Wu X."/>
            <person name="Wang H."/>
            <person name="Liu C."/>
            <person name="Fang Y."/>
            <person name="Rustenholz C."/>
            <person name="Cheng Z."/>
            <person name="Xiao H."/>
            <person name="Zhou Y."/>
        </authorList>
    </citation>
    <scope>NUCLEOTIDE SEQUENCE [LARGE SCALE GENOMIC DNA]</scope>
    <source>
        <strain evidence="3">cv. Pinot noir / PN40024</strain>
        <tissue evidence="2">Leaf</tissue>
    </source>
</reference>
<dbReference type="Proteomes" id="UP001227230">
    <property type="component" value="Chromosome 7"/>
</dbReference>
<dbReference type="Gene3D" id="3.80.10.10">
    <property type="entry name" value="Ribonuclease Inhibitor"/>
    <property type="match status" value="1"/>
</dbReference>
<protein>
    <recommendedName>
        <fullName evidence="1">F-box domain-containing protein</fullName>
    </recommendedName>
</protein>
<dbReference type="Gene3D" id="1.20.1280.50">
    <property type="match status" value="1"/>
</dbReference>
<dbReference type="InterPro" id="IPR032675">
    <property type="entry name" value="LRR_dom_sf"/>
</dbReference>
<proteinExistence type="predicted"/>
<dbReference type="PROSITE" id="PS50181">
    <property type="entry name" value="FBOX"/>
    <property type="match status" value="1"/>
</dbReference>
<name>A0ABY9CAF4_VITVI</name>
<dbReference type="EMBL" id="CP126654">
    <property type="protein sequence ID" value="WJZ91941.1"/>
    <property type="molecule type" value="Genomic_DNA"/>
</dbReference>
<evidence type="ECO:0000313" key="2">
    <source>
        <dbReference type="EMBL" id="WJZ91941.1"/>
    </source>
</evidence>
<dbReference type="InterPro" id="IPR057207">
    <property type="entry name" value="FBXL15_LRR"/>
</dbReference>
<keyword evidence="3" id="KW-1185">Reference proteome</keyword>
<dbReference type="CDD" id="cd22159">
    <property type="entry name" value="F-box_AtTIR1-like"/>
    <property type="match status" value="1"/>
</dbReference>
<dbReference type="SUPFAM" id="SSF52047">
    <property type="entry name" value="RNI-like"/>
    <property type="match status" value="1"/>
</dbReference>
<dbReference type="Pfam" id="PF00646">
    <property type="entry name" value="F-box"/>
    <property type="match status" value="1"/>
</dbReference>
<dbReference type="Pfam" id="PF13516">
    <property type="entry name" value="LRR_6"/>
    <property type="match status" value="1"/>
</dbReference>